<organism evidence="2 3">
    <name type="scientific">Clunio marinus</name>
    <dbReference type="NCBI Taxonomy" id="568069"/>
    <lineage>
        <taxon>Eukaryota</taxon>
        <taxon>Metazoa</taxon>
        <taxon>Ecdysozoa</taxon>
        <taxon>Arthropoda</taxon>
        <taxon>Hexapoda</taxon>
        <taxon>Insecta</taxon>
        <taxon>Pterygota</taxon>
        <taxon>Neoptera</taxon>
        <taxon>Endopterygota</taxon>
        <taxon>Diptera</taxon>
        <taxon>Nematocera</taxon>
        <taxon>Chironomoidea</taxon>
        <taxon>Chironomidae</taxon>
        <taxon>Clunio</taxon>
    </lineage>
</organism>
<feature type="region of interest" description="Disordered" evidence="1">
    <location>
        <begin position="23"/>
        <end position="43"/>
    </location>
</feature>
<keyword evidence="3" id="KW-1185">Reference proteome</keyword>
<reference evidence="2 3" key="1">
    <citation type="submission" date="2015-04" db="EMBL/GenBank/DDBJ databases">
        <authorList>
            <person name="Syromyatnikov M.Y."/>
            <person name="Popov V.N."/>
        </authorList>
    </citation>
    <scope>NUCLEOTIDE SEQUENCE [LARGE SCALE GENOMIC DNA]</scope>
</reference>
<dbReference type="EMBL" id="CVRI01000001">
    <property type="protein sequence ID" value="CRK86386.1"/>
    <property type="molecule type" value="Genomic_DNA"/>
</dbReference>
<gene>
    <name evidence="2" type="ORF">CLUMA_CG000391</name>
</gene>
<evidence type="ECO:0000256" key="1">
    <source>
        <dbReference type="SAM" id="MobiDB-lite"/>
    </source>
</evidence>
<dbReference type="Proteomes" id="UP000183832">
    <property type="component" value="Unassembled WGS sequence"/>
</dbReference>
<accession>A0A1J1HFQ3</accession>
<evidence type="ECO:0000313" key="3">
    <source>
        <dbReference type="Proteomes" id="UP000183832"/>
    </source>
</evidence>
<protein>
    <submittedName>
        <fullName evidence="2">CLUMA_CG000391, isoform A</fullName>
    </submittedName>
</protein>
<name>A0A1J1HFQ3_9DIPT</name>
<proteinExistence type="predicted"/>
<sequence length="77" mass="8426">MNLRFYLQAKVLHKIPIMLTGNKKLTHSHGGEREKGKRNKCKRETSIKQSLAQLASGGLGNGLFIPFSLLSTSNACG</sequence>
<dbReference type="AlphaFoldDB" id="A0A1J1HFQ3"/>
<evidence type="ECO:0000313" key="2">
    <source>
        <dbReference type="EMBL" id="CRK86386.1"/>
    </source>
</evidence>